<reference evidence="4" key="1">
    <citation type="submission" date="2021-01" db="EMBL/GenBank/DDBJ databases">
        <authorList>
            <consortium name="Genoscope - CEA"/>
            <person name="William W."/>
        </authorList>
    </citation>
    <scope>NUCLEOTIDE SEQUENCE</scope>
</reference>
<feature type="compositionally biased region" description="Polar residues" evidence="2">
    <location>
        <begin position="347"/>
        <end position="381"/>
    </location>
</feature>
<sequence length="866" mass="99637">DKDGHCYFDVCSCATCDEASYSYESDEDIRIRRRKKKDPLYKRYLEGDTSVGPLGEGKYDFIVHYSEEKDEPRQQIMMINPKDFPPQEEFLKNNVAHCPKILSQTVDSSGPSLLSQAEKVLNWQTENSLAQNQLLSTINHKVDQLAEEYNSRLLSLQKSITDIYGRLGNLHQEMMTMAKQMMANTTQFRNKEAETTSLKYQLRDLQKCLESMVQNQQANAYFNPLGGTPSSIPMYQGSYSPGFLFGQQTQKTRSPVPSFLSSDEVFTSRYGSTSTNYHTKTTRSKPRRSKESEFQVNPSKKPTLTSSSSHESVEDSKKKEKDIGIIEFSMANLLNNLSEIPELPVQKDQQPLSSRQITRISHYSDTNSSDYETKSNDSSLPRQFAIGEGSSTPKKEPDINEVYSSDEEMNYAFPNQPPNQEIPTKQFSSKIMVFTFDDIPFEKWNDRLDEFHAWMNSEAITSPLQLVIQQFTARLSGALKEWWNSLGEYRQQQVYQTTIPLLLGEIHREFIGIPTHQKEQLQEEFFSAKCCSLRKKDLSKHFEKQTRRYYALNGLNNPSLKHVYLSSIDDYLSQQTKLYIRDQGQTIEDISIGQIQQYVFITLDKLCKQKEFWTEFMDRSKQLSKICSRPDLSIKCYKSKKSCSCDPQEKHRRFKKRFSRRPDRFRRKRFFRKKRGLRKSTKCFLCRKEGHFAKNCPNKSAKKKQYLINSISEIAPDIDLEGHDLESVLSYDSDDNDAICGYSDYDNSSDSSAEEENDCCFKITKIPRHDDIQTPHLPVMILDPSGQEDPVRAIAFIDTGAHTTIINPKILSPSMWLAHQQEFRVANSGSLTIKLKSKPIRIELFPGCHITTEVLGSTAPGKDLIL</sequence>
<keyword evidence="1" id="KW-0479">Metal-binding</keyword>
<evidence type="ECO:0000256" key="2">
    <source>
        <dbReference type="SAM" id="MobiDB-lite"/>
    </source>
</evidence>
<dbReference type="PANTHER" id="PTHR48435">
    <property type="entry name" value="POLYPROTEIN"/>
    <property type="match status" value="1"/>
</dbReference>
<dbReference type="InterPro" id="IPR001878">
    <property type="entry name" value="Znf_CCHC"/>
</dbReference>
<feature type="domain" description="CCHC-type" evidence="3">
    <location>
        <begin position="682"/>
        <end position="698"/>
    </location>
</feature>
<evidence type="ECO:0000313" key="4">
    <source>
        <dbReference type="EMBL" id="CAF2095969.1"/>
    </source>
</evidence>
<keyword evidence="1" id="KW-0863">Zinc-finger</keyword>
<feature type="non-terminal residue" evidence="4">
    <location>
        <position position="1"/>
    </location>
</feature>
<accession>A0A816TFE4</accession>
<name>A0A816TFE4_BRANA</name>
<dbReference type="SMART" id="SM00343">
    <property type="entry name" value="ZnF_C2HC"/>
    <property type="match status" value="1"/>
</dbReference>
<dbReference type="Proteomes" id="UP001295469">
    <property type="component" value="Chromosome A05"/>
</dbReference>
<evidence type="ECO:0000256" key="1">
    <source>
        <dbReference type="PROSITE-ProRule" id="PRU00047"/>
    </source>
</evidence>
<protein>
    <submittedName>
        <fullName evidence="4">(rape) hypothetical protein</fullName>
    </submittedName>
</protein>
<dbReference type="AlphaFoldDB" id="A0A816TFE4"/>
<gene>
    <name evidence="4" type="ORF">DARMORV10_A05P12450.1</name>
</gene>
<feature type="region of interest" description="Disordered" evidence="2">
    <location>
        <begin position="345"/>
        <end position="399"/>
    </location>
</feature>
<feature type="compositionally biased region" description="Low complexity" evidence="2">
    <location>
        <begin position="298"/>
        <end position="310"/>
    </location>
</feature>
<dbReference type="PROSITE" id="PS50158">
    <property type="entry name" value="ZF_CCHC"/>
    <property type="match status" value="1"/>
</dbReference>
<evidence type="ECO:0000259" key="3">
    <source>
        <dbReference type="PROSITE" id="PS50158"/>
    </source>
</evidence>
<feature type="compositionally biased region" description="Polar residues" evidence="2">
    <location>
        <begin position="270"/>
        <end position="279"/>
    </location>
</feature>
<dbReference type="SUPFAM" id="SSF57756">
    <property type="entry name" value="Retrovirus zinc finger-like domains"/>
    <property type="match status" value="1"/>
</dbReference>
<dbReference type="GO" id="GO:0003676">
    <property type="term" value="F:nucleic acid binding"/>
    <property type="evidence" value="ECO:0007669"/>
    <property type="project" value="InterPro"/>
</dbReference>
<feature type="region of interest" description="Disordered" evidence="2">
    <location>
        <begin position="270"/>
        <end position="320"/>
    </location>
</feature>
<dbReference type="GO" id="GO:0008270">
    <property type="term" value="F:zinc ion binding"/>
    <property type="evidence" value="ECO:0007669"/>
    <property type="project" value="UniProtKB-KW"/>
</dbReference>
<organism evidence="4">
    <name type="scientific">Brassica napus</name>
    <name type="common">Rape</name>
    <dbReference type="NCBI Taxonomy" id="3708"/>
    <lineage>
        <taxon>Eukaryota</taxon>
        <taxon>Viridiplantae</taxon>
        <taxon>Streptophyta</taxon>
        <taxon>Embryophyta</taxon>
        <taxon>Tracheophyta</taxon>
        <taxon>Spermatophyta</taxon>
        <taxon>Magnoliopsida</taxon>
        <taxon>eudicotyledons</taxon>
        <taxon>Gunneridae</taxon>
        <taxon>Pentapetalae</taxon>
        <taxon>rosids</taxon>
        <taxon>malvids</taxon>
        <taxon>Brassicales</taxon>
        <taxon>Brassicaceae</taxon>
        <taxon>Brassiceae</taxon>
        <taxon>Brassica</taxon>
    </lineage>
</organism>
<keyword evidence="1" id="KW-0862">Zinc</keyword>
<dbReference type="PANTHER" id="PTHR48435:SF1">
    <property type="entry name" value="POLYPROTEIN"/>
    <property type="match status" value="1"/>
</dbReference>
<feature type="compositionally biased region" description="Basic and acidic residues" evidence="2">
    <location>
        <begin position="311"/>
        <end position="320"/>
    </location>
</feature>
<proteinExistence type="predicted"/>
<dbReference type="InterPro" id="IPR053098">
    <property type="entry name" value="Petuviruses_polyprotein"/>
</dbReference>
<feature type="non-terminal residue" evidence="4">
    <location>
        <position position="866"/>
    </location>
</feature>
<dbReference type="Gene3D" id="4.10.60.10">
    <property type="entry name" value="Zinc finger, CCHC-type"/>
    <property type="match status" value="1"/>
</dbReference>
<dbReference type="InterPro" id="IPR036875">
    <property type="entry name" value="Znf_CCHC_sf"/>
</dbReference>
<dbReference type="EMBL" id="HG994359">
    <property type="protein sequence ID" value="CAF2095969.1"/>
    <property type="molecule type" value="Genomic_DNA"/>
</dbReference>